<evidence type="ECO:0000259" key="8">
    <source>
        <dbReference type="Pfam" id="PF25954"/>
    </source>
</evidence>
<feature type="domain" description="YbhG-like alpha-helical hairpin" evidence="7">
    <location>
        <begin position="82"/>
        <end position="205"/>
    </location>
</feature>
<gene>
    <name evidence="9" type="ORF">DN052_10620</name>
</gene>
<keyword evidence="4" id="KW-0574">Periplasm</keyword>
<evidence type="ECO:0000256" key="2">
    <source>
        <dbReference type="ARBA" id="ARBA00010602"/>
    </source>
</evidence>
<dbReference type="Pfam" id="PF25954">
    <property type="entry name" value="Beta-barrel_RND_2"/>
    <property type="match status" value="1"/>
</dbReference>
<evidence type="ECO:0000313" key="10">
    <source>
        <dbReference type="Proteomes" id="UP000248886"/>
    </source>
</evidence>
<keyword evidence="3" id="KW-0732">Signal</keyword>
<dbReference type="OMA" id="VWIRAYI"/>
<dbReference type="GO" id="GO:0042597">
    <property type="term" value="C:periplasmic space"/>
    <property type="evidence" value="ECO:0007669"/>
    <property type="project" value="UniProtKB-SubCell"/>
</dbReference>
<organism evidence="9 10">
    <name type="scientific">Acidithiobacillus ferrooxidans</name>
    <name type="common">Thiobacillus ferrooxidans</name>
    <dbReference type="NCBI Taxonomy" id="920"/>
    <lineage>
        <taxon>Bacteria</taxon>
        <taxon>Pseudomonadati</taxon>
        <taxon>Pseudomonadota</taxon>
        <taxon>Acidithiobacillia</taxon>
        <taxon>Acidithiobacillales</taxon>
        <taxon>Acidithiobacillaceae</taxon>
        <taxon>Acidithiobacillus</taxon>
    </lineage>
</organism>
<proteinExistence type="inferred from homology"/>
<dbReference type="AlphaFoldDB" id="A0A2W1KEH4"/>
<dbReference type="Gene3D" id="2.40.30.170">
    <property type="match status" value="1"/>
</dbReference>
<dbReference type="Gene3D" id="1.10.287.470">
    <property type="entry name" value="Helix hairpin bin"/>
    <property type="match status" value="1"/>
</dbReference>
<comment type="similarity">
    <text evidence="2">Belongs to the UPF0194 family.</text>
</comment>
<feature type="domain" description="CusB-like beta-barrel" evidence="8">
    <location>
        <begin position="243"/>
        <end position="328"/>
    </location>
</feature>
<dbReference type="Proteomes" id="UP000248886">
    <property type="component" value="Unassembled WGS sequence"/>
</dbReference>
<evidence type="ECO:0000313" key="9">
    <source>
        <dbReference type="EMBL" id="PZD80865.1"/>
    </source>
</evidence>
<evidence type="ECO:0000256" key="5">
    <source>
        <dbReference type="ARBA" id="ARBA00023054"/>
    </source>
</evidence>
<dbReference type="RefSeq" id="WP_012537437.1">
    <property type="nucleotide sequence ID" value="NZ_AP025160.1"/>
</dbReference>
<evidence type="ECO:0000256" key="3">
    <source>
        <dbReference type="ARBA" id="ARBA00022729"/>
    </source>
</evidence>
<accession>A0A2W1KEH4</accession>
<dbReference type="SUPFAM" id="SSF111369">
    <property type="entry name" value="HlyD-like secretion proteins"/>
    <property type="match status" value="3"/>
</dbReference>
<evidence type="ECO:0000256" key="1">
    <source>
        <dbReference type="ARBA" id="ARBA00004418"/>
    </source>
</evidence>
<protein>
    <submittedName>
        <fullName evidence="9">HlyD family efflux transporter periplasmic adaptor subunit</fullName>
    </submittedName>
</protein>
<keyword evidence="5 6" id="KW-0175">Coiled coil</keyword>
<evidence type="ECO:0000256" key="4">
    <source>
        <dbReference type="ARBA" id="ARBA00022764"/>
    </source>
</evidence>
<dbReference type="OrthoDB" id="5291878at2"/>
<dbReference type="InterPro" id="IPR059052">
    <property type="entry name" value="HH_YbhG-like"/>
</dbReference>
<comment type="caution">
    <text evidence="9">The sequence shown here is derived from an EMBL/GenBank/DDBJ whole genome shotgun (WGS) entry which is preliminary data.</text>
</comment>
<reference evidence="9 10" key="1">
    <citation type="submission" date="2018-06" db="EMBL/GenBank/DDBJ databases">
        <title>Draft sequence of Acidithiobacillus ferrooxidans CCM 4253.</title>
        <authorList>
            <person name="Moya-Beltran A."/>
            <person name="Castro M."/>
            <person name="Covarrubias P.C."/>
            <person name="Issotta F."/>
            <person name="Janiczek O."/>
            <person name="Mandl M."/>
            <person name="Kucera J."/>
            <person name="Quatrini R."/>
        </authorList>
    </citation>
    <scope>NUCLEOTIDE SEQUENCE [LARGE SCALE GENOMIC DNA]</scope>
    <source>
        <strain evidence="9 10">CCM 4253</strain>
    </source>
</reference>
<dbReference type="Gene3D" id="2.40.50.100">
    <property type="match status" value="1"/>
</dbReference>
<dbReference type="EMBL" id="QKQP01000005">
    <property type="protein sequence ID" value="PZD80865.1"/>
    <property type="molecule type" value="Genomic_DNA"/>
</dbReference>
<sequence length="345" mass="37738">MAISPKKRALALVVVLIVAGAVAYYFLSRHHAPEKTVTIYGNIDIRQVQAAFDDNGRLLDLRVQEGDRVKKGQLLADLDPVRFQDAVDKDAAGMAAQEQVLARLLAGSRPEEIAEARAEAAAAQATLSNAEITWQRQQALAARQYVPKQSLDNAAAALKTARANLDRAQQALTLAIKGPRKEDIAAARQQLQADKAGLSLARRELTDTRLYAPEDGVVQDRILEPGDMVSPQTPVFTLALDNPVWVRAYLPEKALGQVRLGMKATISSDSFPGKSFPGWVGFISPTAEFTPKTVQTTELRTELVYRVRVYACNPQHRLRLGMPVTVHIPLTDNQPQKLSAHPCGN</sequence>
<dbReference type="InterPro" id="IPR058792">
    <property type="entry name" value="Beta-barrel_RND_2"/>
</dbReference>
<dbReference type="Pfam" id="PF25881">
    <property type="entry name" value="HH_YBHG"/>
    <property type="match status" value="1"/>
</dbReference>
<name>A0A2W1KEH4_ACIFR</name>
<feature type="coiled-coil region" evidence="6">
    <location>
        <begin position="113"/>
        <end position="171"/>
    </location>
</feature>
<dbReference type="GeneID" id="65281888"/>
<dbReference type="InterPro" id="IPR050465">
    <property type="entry name" value="UPF0194_transport"/>
</dbReference>
<dbReference type="PRINTS" id="PR01490">
    <property type="entry name" value="RTXTOXIND"/>
</dbReference>
<comment type="subcellular location">
    <subcellularLocation>
        <location evidence="1">Periplasm</location>
    </subcellularLocation>
</comment>
<evidence type="ECO:0000259" key="7">
    <source>
        <dbReference type="Pfam" id="PF25881"/>
    </source>
</evidence>
<dbReference type="PANTHER" id="PTHR32347">
    <property type="entry name" value="EFFLUX SYSTEM COMPONENT YKNX-RELATED"/>
    <property type="match status" value="1"/>
</dbReference>
<evidence type="ECO:0000256" key="6">
    <source>
        <dbReference type="SAM" id="Coils"/>
    </source>
</evidence>
<dbReference type="PANTHER" id="PTHR32347:SF29">
    <property type="entry name" value="UPF0194 MEMBRANE PROTEIN YBHG"/>
    <property type="match status" value="1"/>
</dbReference>